<keyword evidence="5" id="KW-1185">Reference proteome</keyword>
<sequence length="283" mass="31637">MKILLQLQIFMKTNQHFSSQKSAAADVDVPGVARVSPTNIGGQLFLGVVEIHLSLLQSLFKIRYYASTSIHQIKHPSLHFITKLELTEPKFQKVHQIFRASNVMKIMIGLSVHLREEAINSLVYEAEAWMRNPVYGCTGIISNLEAQLKQAEKDLNNAEKELAPYIGLKAMMPVSKSQPVMPQQQQLVNMPSVVNVKPQRHGGECSRMGLVIREQPSEHQHHQQQQQDQLLAAMKSVRDPMKAARDQLLVPSIQTTQQQQAAPPQAQQQKSGSCGKRKVGPSS</sequence>
<accession>A0A5C7HRQ7</accession>
<reference evidence="5" key="1">
    <citation type="journal article" date="2019" name="Gigascience">
        <title>De novo genome assembly of the endangered Acer yangbiense, a plant species with extremely small populations endemic to Yunnan Province, China.</title>
        <authorList>
            <person name="Yang J."/>
            <person name="Wariss H.M."/>
            <person name="Tao L."/>
            <person name="Zhang R."/>
            <person name="Yun Q."/>
            <person name="Hollingsworth P."/>
            <person name="Dao Z."/>
            <person name="Luo G."/>
            <person name="Guo H."/>
            <person name="Ma Y."/>
            <person name="Sun W."/>
        </authorList>
    </citation>
    <scope>NUCLEOTIDE SEQUENCE [LARGE SCALE GENOMIC DNA]</scope>
    <source>
        <strain evidence="5">cv. Malutang</strain>
    </source>
</reference>
<dbReference type="PANTHER" id="PTHR31301">
    <property type="entry name" value="LOB DOMAIN-CONTAINING PROTEIN 4-RELATED"/>
    <property type="match status" value="1"/>
</dbReference>
<evidence type="ECO:0000313" key="5">
    <source>
        <dbReference type="Proteomes" id="UP000323000"/>
    </source>
</evidence>
<feature type="domain" description="LOB" evidence="3">
    <location>
        <begin position="53"/>
        <end position="162"/>
    </location>
</feature>
<evidence type="ECO:0000313" key="4">
    <source>
        <dbReference type="EMBL" id="TXG59488.1"/>
    </source>
</evidence>
<feature type="compositionally biased region" description="Low complexity" evidence="2">
    <location>
        <begin position="254"/>
        <end position="269"/>
    </location>
</feature>
<evidence type="ECO:0000259" key="3">
    <source>
        <dbReference type="PROSITE" id="PS50891"/>
    </source>
</evidence>
<evidence type="ECO:0000256" key="1">
    <source>
        <dbReference type="ARBA" id="ARBA00005474"/>
    </source>
</evidence>
<feature type="region of interest" description="Disordered" evidence="2">
    <location>
        <begin position="242"/>
        <end position="283"/>
    </location>
</feature>
<dbReference type="Pfam" id="PF03195">
    <property type="entry name" value="LOB"/>
    <property type="match status" value="1"/>
</dbReference>
<dbReference type="Proteomes" id="UP000323000">
    <property type="component" value="Chromosome 6"/>
</dbReference>
<dbReference type="PANTHER" id="PTHR31301:SF68">
    <property type="entry name" value="LOB DOMAIN-CONTAINING PROTEIN 32-RELATED"/>
    <property type="match status" value="1"/>
</dbReference>
<dbReference type="PROSITE" id="PS50891">
    <property type="entry name" value="LOB"/>
    <property type="match status" value="1"/>
</dbReference>
<proteinExistence type="inferred from homology"/>
<protein>
    <recommendedName>
        <fullName evidence="3">LOB domain-containing protein</fullName>
    </recommendedName>
</protein>
<comment type="similarity">
    <text evidence="1">Belongs to the LOB domain-containing protein family.</text>
</comment>
<dbReference type="EMBL" id="VAHF01000006">
    <property type="protein sequence ID" value="TXG59488.1"/>
    <property type="molecule type" value="Genomic_DNA"/>
</dbReference>
<dbReference type="AlphaFoldDB" id="A0A5C7HRQ7"/>
<dbReference type="InterPro" id="IPR004883">
    <property type="entry name" value="LOB"/>
</dbReference>
<dbReference type="OrthoDB" id="778083at2759"/>
<gene>
    <name evidence="4" type="ORF">EZV62_014061</name>
</gene>
<comment type="caution">
    <text evidence="4">The sequence shown here is derived from an EMBL/GenBank/DDBJ whole genome shotgun (WGS) entry which is preliminary data.</text>
</comment>
<name>A0A5C7HRQ7_9ROSI</name>
<organism evidence="4 5">
    <name type="scientific">Acer yangbiense</name>
    <dbReference type="NCBI Taxonomy" id="1000413"/>
    <lineage>
        <taxon>Eukaryota</taxon>
        <taxon>Viridiplantae</taxon>
        <taxon>Streptophyta</taxon>
        <taxon>Embryophyta</taxon>
        <taxon>Tracheophyta</taxon>
        <taxon>Spermatophyta</taxon>
        <taxon>Magnoliopsida</taxon>
        <taxon>eudicotyledons</taxon>
        <taxon>Gunneridae</taxon>
        <taxon>Pentapetalae</taxon>
        <taxon>rosids</taxon>
        <taxon>malvids</taxon>
        <taxon>Sapindales</taxon>
        <taxon>Sapindaceae</taxon>
        <taxon>Hippocastanoideae</taxon>
        <taxon>Acereae</taxon>
        <taxon>Acer</taxon>
    </lineage>
</organism>
<evidence type="ECO:0000256" key="2">
    <source>
        <dbReference type="SAM" id="MobiDB-lite"/>
    </source>
</evidence>